<feature type="transmembrane region" description="Helical" evidence="1">
    <location>
        <begin position="83"/>
        <end position="105"/>
    </location>
</feature>
<name>A0A1E5UKG2_9POAL</name>
<feature type="transmembrane region" description="Helical" evidence="1">
    <location>
        <begin position="22"/>
        <end position="43"/>
    </location>
</feature>
<dbReference type="PANTHER" id="PTHR46610:SF9">
    <property type="match status" value="1"/>
</dbReference>
<evidence type="ECO:0000256" key="1">
    <source>
        <dbReference type="SAM" id="Phobius"/>
    </source>
</evidence>
<keyword evidence="3" id="KW-1185">Reference proteome</keyword>
<feature type="transmembrane region" description="Helical" evidence="1">
    <location>
        <begin position="55"/>
        <end position="77"/>
    </location>
</feature>
<dbReference type="Proteomes" id="UP000095767">
    <property type="component" value="Unassembled WGS sequence"/>
</dbReference>
<dbReference type="InterPro" id="IPR045501">
    <property type="entry name" value="DUF6490"/>
</dbReference>
<dbReference type="Pfam" id="PF20100">
    <property type="entry name" value="DUF6490"/>
    <property type="match status" value="1"/>
</dbReference>
<dbReference type="PANTHER" id="PTHR46610">
    <property type="entry name" value="OS05G0181300 PROTEIN"/>
    <property type="match status" value="1"/>
</dbReference>
<keyword evidence="1" id="KW-0472">Membrane</keyword>
<proteinExistence type="predicted"/>
<organism evidence="2 3">
    <name type="scientific">Dichanthelium oligosanthes</name>
    <dbReference type="NCBI Taxonomy" id="888268"/>
    <lineage>
        <taxon>Eukaryota</taxon>
        <taxon>Viridiplantae</taxon>
        <taxon>Streptophyta</taxon>
        <taxon>Embryophyta</taxon>
        <taxon>Tracheophyta</taxon>
        <taxon>Spermatophyta</taxon>
        <taxon>Magnoliopsida</taxon>
        <taxon>Liliopsida</taxon>
        <taxon>Poales</taxon>
        <taxon>Poaceae</taxon>
        <taxon>PACMAD clade</taxon>
        <taxon>Panicoideae</taxon>
        <taxon>Panicodae</taxon>
        <taxon>Paniceae</taxon>
        <taxon>Dichantheliinae</taxon>
        <taxon>Dichanthelium</taxon>
    </lineage>
</organism>
<gene>
    <name evidence="2" type="ORF">BAE44_0025615</name>
</gene>
<keyword evidence="1" id="KW-0812">Transmembrane</keyword>
<comment type="caution">
    <text evidence="2">The sequence shown here is derived from an EMBL/GenBank/DDBJ whole genome shotgun (WGS) entry which is preliminary data.</text>
</comment>
<accession>A0A1E5UKG2</accession>
<evidence type="ECO:0000313" key="2">
    <source>
        <dbReference type="EMBL" id="OEL13364.1"/>
    </source>
</evidence>
<sequence length="124" mass="12605">MALFLLNSGVAMRRALGRRDAWSAAFVAAATVLVAALLATVRAHERARDEGRRGLLKAVAWAVSAALTAMFAHRVAAISPGPAVAALAWAMAGVTVAGGFVCLFVHGRGDGAGVVGGRDDARPA</sequence>
<evidence type="ECO:0000313" key="3">
    <source>
        <dbReference type="Proteomes" id="UP000095767"/>
    </source>
</evidence>
<keyword evidence="1" id="KW-1133">Transmembrane helix</keyword>
<dbReference type="EMBL" id="LWDX02073629">
    <property type="protein sequence ID" value="OEL13364.1"/>
    <property type="molecule type" value="Genomic_DNA"/>
</dbReference>
<reference evidence="2 3" key="1">
    <citation type="submission" date="2016-09" db="EMBL/GenBank/DDBJ databases">
        <title>The draft genome of Dichanthelium oligosanthes: A C3 panicoid grass species.</title>
        <authorList>
            <person name="Studer A.J."/>
            <person name="Schnable J.C."/>
            <person name="Brutnell T.P."/>
        </authorList>
    </citation>
    <scope>NUCLEOTIDE SEQUENCE [LARGE SCALE GENOMIC DNA]</scope>
    <source>
        <strain evidence="3">cv. Kellogg 1175</strain>
        <tissue evidence="2">Leaf</tissue>
    </source>
</reference>
<dbReference type="AlphaFoldDB" id="A0A1E5UKG2"/>
<protein>
    <submittedName>
        <fullName evidence="2">Uncharacterized protein</fullName>
    </submittedName>
</protein>